<feature type="non-terminal residue" evidence="2">
    <location>
        <position position="1"/>
    </location>
</feature>
<feature type="domain" description="Fibrinogen C-terminal" evidence="1">
    <location>
        <begin position="43"/>
        <end position="241"/>
    </location>
</feature>
<dbReference type="Gene3D" id="4.10.530.10">
    <property type="entry name" value="Gamma-fibrinogen Carboxyl Terminal Fragment, domain 2"/>
    <property type="match status" value="1"/>
</dbReference>
<dbReference type="SMART" id="SM00186">
    <property type="entry name" value="FBG"/>
    <property type="match status" value="1"/>
</dbReference>
<dbReference type="GO" id="GO:0005615">
    <property type="term" value="C:extracellular space"/>
    <property type="evidence" value="ECO:0007669"/>
    <property type="project" value="TreeGrafter"/>
</dbReference>
<dbReference type="PANTHER" id="PTHR19143">
    <property type="entry name" value="FIBRINOGEN/TENASCIN/ANGIOPOEITIN"/>
    <property type="match status" value="1"/>
</dbReference>
<name>A0A8B6HBR5_MYTGA</name>
<dbReference type="InterPro" id="IPR014716">
    <property type="entry name" value="Fibrinogen_a/b/g_C_1"/>
</dbReference>
<dbReference type="SUPFAM" id="SSF56496">
    <property type="entry name" value="Fibrinogen C-terminal domain-like"/>
    <property type="match status" value="1"/>
</dbReference>
<accession>A0A8B6HBR5</accession>
<dbReference type="Pfam" id="PF00147">
    <property type="entry name" value="Fibrinogen_C"/>
    <property type="match status" value="1"/>
</dbReference>
<gene>
    <name evidence="2" type="ORF">MGAL_10B043989</name>
</gene>
<comment type="caution">
    <text evidence="2">The sequence shown here is derived from an EMBL/GenBank/DDBJ whole genome shotgun (WGS) entry which is preliminary data.</text>
</comment>
<dbReference type="InterPro" id="IPR036056">
    <property type="entry name" value="Fibrinogen-like_C"/>
</dbReference>
<evidence type="ECO:0000259" key="1">
    <source>
        <dbReference type="PROSITE" id="PS51406"/>
    </source>
</evidence>
<protein>
    <recommendedName>
        <fullName evidence="1">Fibrinogen C-terminal domain-containing protein</fullName>
    </recommendedName>
</protein>
<evidence type="ECO:0000313" key="3">
    <source>
        <dbReference type="Proteomes" id="UP000596742"/>
    </source>
</evidence>
<dbReference type="OrthoDB" id="10063010at2759"/>
<keyword evidence="3" id="KW-1185">Reference proteome</keyword>
<organism evidence="2 3">
    <name type="scientific">Mytilus galloprovincialis</name>
    <name type="common">Mediterranean mussel</name>
    <dbReference type="NCBI Taxonomy" id="29158"/>
    <lineage>
        <taxon>Eukaryota</taxon>
        <taxon>Metazoa</taxon>
        <taxon>Spiralia</taxon>
        <taxon>Lophotrochozoa</taxon>
        <taxon>Mollusca</taxon>
        <taxon>Bivalvia</taxon>
        <taxon>Autobranchia</taxon>
        <taxon>Pteriomorphia</taxon>
        <taxon>Mytilida</taxon>
        <taxon>Mytiloidea</taxon>
        <taxon>Mytilidae</taxon>
        <taxon>Mytilinae</taxon>
        <taxon>Mytilus</taxon>
    </lineage>
</organism>
<dbReference type="Proteomes" id="UP000596742">
    <property type="component" value="Unassembled WGS sequence"/>
</dbReference>
<dbReference type="Gene3D" id="3.90.215.10">
    <property type="entry name" value="Gamma Fibrinogen, chain A, domain 1"/>
    <property type="match status" value="1"/>
</dbReference>
<evidence type="ECO:0000313" key="2">
    <source>
        <dbReference type="EMBL" id="VDI76811.1"/>
    </source>
</evidence>
<dbReference type="EMBL" id="UYJE01009789">
    <property type="protein sequence ID" value="VDI76811.1"/>
    <property type="molecule type" value="Genomic_DNA"/>
</dbReference>
<dbReference type="PANTHER" id="PTHR19143:SF458">
    <property type="entry name" value="FIBRINOGEN C-TERMINAL DOMAIN-CONTAINING PROTEIN-RELATED"/>
    <property type="match status" value="1"/>
</dbReference>
<dbReference type="PROSITE" id="PS51406">
    <property type="entry name" value="FIBRINOGEN_C_2"/>
    <property type="match status" value="1"/>
</dbReference>
<sequence length="282" mass="32390">MKIKDNLHVRLFTGVSEVQCAYSCFANEGCCCASGYSKVLMECRMDLSYNCCPPNETNLHWNTLYRDNFHYTVSVYYRTYLFSTKRLRVYCDMTTDGGGWTVFQNRINGNVDFYRNWDEFELGFGDIETEFWLGNAKLHQLTSSIAYTLRVVLEDFDNETRYAEYQSFAIGNAPSKYALTVSGYSGDAEVIVATDYSGDAVVVVATQKNNPYTWYGNCAQYFHGAWWHKTCHHSNLNGGYLVWSKADLSSDLVWSDLFGWQMLNRHAVKDSVMILDSKAQEE</sequence>
<dbReference type="AlphaFoldDB" id="A0A8B6HBR5"/>
<dbReference type="NCBIfam" id="NF040941">
    <property type="entry name" value="GGGWT_bact"/>
    <property type="match status" value="1"/>
</dbReference>
<dbReference type="InterPro" id="IPR002181">
    <property type="entry name" value="Fibrinogen_a/b/g_C_dom"/>
</dbReference>
<dbReference type="InterPro" id="IPR050373">
    <property type="entry name" value="Fibrinogen_C-term_domain"/>
</dbReference>
<dbReference type="CDD" id="cd00087">
    <property type="entry name" value="FReD"/>
    <property type="match status" value="1"/>
</dbReference>
<reference evidence="2" key="1">
    <citation type="submission" date="2018-11" db="EMBL/GenBank/DDBJ databases">
        <authorList>
            <person name="Alioto T."/>
            <person name="Alioto T."/>
        </authorList>
    </citation>
    <scope>NUCLEOTIDE SEQUENCE</scope>
</reference>
<proteinExistence type="predicted"/>